<comment type="function">
    <text evidence="5">This protein is a positive regulator for the phosphate regulon. Transcription of this operon is positively regulated by PhoB and PhoR when phosphate is limited.</text>
</comment>
<keyword evidence="4 7" id="KW-0238">DNA-binding</keyword>
<dbReference type="InterPro" id="IPR001789">
    <property type="entry name" value="Sig_transdc_resp-reg_receiver"/>
</dbReference>
<dbReference type="PROSITE" id="PS50110">
    <property type="entry name" value="RESPONSE_REGULATORY"/>
    <property type="match status" value="1"/>
</dbReference>
<dbReference type="Pfam" id="PF00072">
    <property type="entry name" value="Response_reg"/>
    <property type="match status" value="1"/>
</dbReference>
<comment type="caution">
    <text evidence="10">The sequence shown here is derived from an EMBL/GenBank/DDBJ whole genome shotgun (WGS) entry which is preliminary data.</text>
</comment>
<reference evidence="10" key="1">
    <citation type="submission" date="2018-10" db="EMBL/GenBank/DDBJ databases">
        <title>Acidithiobacillus sulfuriphilus sp. nov.: an extremely acidophilic sulfur-oxidizing chemolithotroph isolated from a neutral pH environment.</title>
        <authorList>
            <person name="Falagan C."/>
            <person name="Moya-Beltran A."/>
            <person name="Quatrini R."/>
            <person name="Johnson D.B."/>
        </authorList>
    </citation>
    <scope>NUCLEOTIDE SEQUENCE [LARGE SCALE GENOMIC DNA]</scope>
    <source>
        <strain evidence="10">CJ-2</strain>
    </source>
</reference>
<dbReference type="GO" id="GO:0032993">
    <property type="term" value="C:protein-DNA complex"/>
    <property type="evidence" value="ECO:0007669"/>
    <property type="project" value="TreeGrafter"/>
</dbReference>
<evidence type="ECO:0000259" key="8">
    <source>
        <dbReference type="PROSITE" id="PS50110"/>
    </source>
</evidence>
<evidence type="ECO:0000256" key="4">
    <source>
        <dbReference type="ARBA" id="ARBA00023125"/>
    </source>
</evidence>
<dbReference type="InterPro" id="IPR016032">
    <property type="entry name" value="Sig_transdc_resp-reg_C-effctor"/>
</dbReference>
<dbReference type="RefSeq" id="WP_123102641.1">
    <property type="nucleotide sequence ID" value="NZ_CP127527.1"/>
</dbReference>
<dbReference type="GO" id="GO:0005829">
    <property type="term" value="C:cytosol"/>
    <property type="evidence" value="ECO:0007669"/>
    <property type="project" value="TreeGrafter"/>
</dbReference>
<gene>
    <name evidence="10" type="ORF">EC580_04615</name>
</gene>
<dbReference type="GO" id="GO:0006355">
    <property type="term" value="P:regulation of DNA-templated transcription"/>
    <property type="evidence" value="ECO:0007669"/>
    <property type="project" value="InterPro"/>
</dbReference>
<keyword evidence="2 6" id="KW-0597">Phosphoprotein</keyword>
<evidence type="ECO:0000256" key="2">
    <source>
        <dbReference type="ARBA" id="ARBA00022553"/>
    </source>
</evidence>
<dbReference type="InterPro" id="IPR036388">
    <property type="entry name" value="WH-like_DNA-bd_sf"/>
</dbReference>
<dbReference type="Gene3D" id="6.10.250.690">
    <property type="match status" value="1"/>
</dbReference>
<proteinExistence type="predicted"/>
<evidence type="ECO:0000256" key="7">
    <source>
        <dbReference type="PROSITE-ProRule" id="PRU01091"/>
    </source>
</evidence>
<dbReference type="SMART" id="SM00862">
    <property type="entry name" value="Trans_reg_C"/>
    <property type="match status" value="1"/>
</dbReference>
<name>A0A3M8RGZ5_9PROT</name>
<dbReference type="SUPFAM" id="SSF52172">
    <property type="entry name" value="CheY-like"/>
    <property type="match status" value="1"/>
</dbReference>
<dbReference type="CDD" id="cd00383">
    <property type="entry name" value="trans_reg_C"/>
    <property type="match status" value="1"/>
</dbReference>
<dbReference type="PANTHER" id="PTHR48111:SF50">
    <property type="entry name" value="KDP OPERON TRANSCRIPTIONAL REGULATORY PROTEIN KDPE"/>
    <property type="match status" value="1"/>
</dbReference>
<evidence type="ECO:0000256" key="6">
    <source>
        <dbReference type="PROSITE-ProRule" id="PRU00169"/>
    </source>
</evidence>
<dbReference type="EMBL" id="RIZI01000139">
    <property type="protein sequence ID" value="RNF66464.1"/>
    <property type="molecule type" value="Genomic_DNA"/>
</dbReference>
<dbReference type="InterPro" id="IPR039420">
    <property type="entry name" value="WalR-like"/>
</dbReference>
<dbReference type="SUPFAM" id="SSF46894">
    <property type="entry name" value="C-terminal effector domain of the bipartite response regulators"/>
    <property type="match status" value="1"/>
</dbReference>
<dbReference type="FunFam" id="1.10.10.10:FF:000018">
    <property type="entry name" value="DNA-binding response regulator ResD"/>
    <property type="match status" value="1"/>
</dbReference>
<feature type="DNA-binding region" description="OmpR/PhoB-type" evidence="7">
    <location>
        <begin position="138"/>
        <end position="237"/>
    </location>
</feature>
<feature type="domain" description="OmpR/PhoB-type" evidence="9">
    <location>
        <begin position="138"/>
        <end position="237"/>
    </location>
</feature>
<evidence type="ECO:0000313" key="10">
    <source>
        <dbReference type="EMBL" id="RNF66464.1"/>
    </source>
</evidence>
<dbReference type="Gene3D" id="1.10.10.10">
    <property type="entry name" value="Winged helix-like DNA-binding domain superfamily/Winged helix DNA-binding domain"/>
    <property type="match status" value="1"/>
</dbReference>
<dbReference type="InterPro" id="IPR001867">
    <property type="entry name" value="OmpR/PhoB-type_DNA-bd"/>
</dbReference>
<dbReference type="SMART" id="SM00448">
    <property type="entry name" value="REC"/>
    <property type="match status" value="1"/>
</dbReference>
<dbReference type="Pfam" id="PF00486">
    <property type="entry name" value="Trans_reg_C"/>
    <property type="match status" value="1"/>
</dbReference>
<evidence type="ECO:0000256" key="3">
    <source>
        <dbReference type="ARBA" id="ARBA00023012"/>
    </source>
</evidence>
<dbReference type="InterPro" id="IPR011006">
    <property type="entry name" value="CheY-like_superfamily"/>
</dbReference>
<dbReference type="Gene3D" id="3.40.50.2300">
    <property type="match status" value="1"/>
</dbReference>
<feature type="domain" description="Response regulatory" evidence="8">
    <location>
        <begin position="6"/>
        <end position="128"/>
    </location>
</feature>
<feature type="modified residue" description="4-aspartylphosphate" evidence="6">
    <location>
        <position position="62"/>
    </location>
</feature>
<protein>
    <recommendedName>
        <fullName evidence="1">Phosphate regulon transcriptional regulatory protein PhoB</fullName>
    </recommendedName>
</protein>
<dbReference type="OrthoDB" id="9802426at2"/>
<dbReference type="GO" id="GO:0000976">
    <property type="term" value="F:transcription cis-regulatory region binding"/>
    <property type="evidence" value="ECO:0007669"/>
    <property type="project" value="TreeGrafter"/>
</dbReference>
<dbReference type="AlphaFoldDB" id="A0A3M8RGZ5"/>
<accession>A0A3M8RGZ5</accession>
<dbReference type="GO" id="GO:0000156">
    <property type="term" value="F:phosphorelay response regulator activity"/>
    <property type="evidence" value="ECO:0007669"/>
    <property type="project" value="TreeGrafter"/>
</dbReference>
<dbReference type="PROSITE" id="PS51755">
    <property type="entry name" value="OMPR_PHOB"/>
    <property type="match status" value="1"/>
</dbReference>
<organism evidence="10">
    <name type="scientific">Acidithiobacillus sulfuriphilus</name>
    <dbReference type="NCBI Taxonomy" id="1867749"/>
    <lineage>
        <taxon>Bacteria</taxon>
        <taxon>Pseudomonadati</taxon>
        <taxon>Pseudomonadota</taxon>
        <taxon>Acidithiobacillia</taxon>
        <taxon>Acidithiobacillales</taxon>
        <taxon>Acidithiobacillaceae</taxon>
        <taxon>Acidithiobacillus</taxon>
    </lineage>
</organism>
<evidence type="ECO:0000259" key="9">
    <source>
        <dbReference type="PROSITE" id="PS51755"/>
    </source>
</evidence>
<evidence type="ECO:0000256" key="5">
    <source>
        <dbReference type="ARBA" id="ARBA00024735"/>
    </source>
</evidence>
<dbReference type="PANTHER" id="PTHR48111">
    <property type="entry name" value="REGULATOR OF RPOS"/>
    <property type="match status" value="1"/>
</dbReference>
<sequence>MESPVGILIIEDDQGIGNFLQTALRHEPQYQAQHTGTLRDAWREMEKRRLYGGDPFAVILLDLGLPDGNGQDFITRVRARYADGPLIIVLSARNNEADKIQALDAGADDYLAKPFTIGELLARLRAHLRRRGSAEPAEKIWRVGSLEIDDSAHTVKKNGDEVALTPTEYRLLCLLAEHRGSVLSHRKILSSIWGDNNREQAHYVRIYVKRLREKLEDDPAAPEYIRTEQGTGYRLCSGRVDS</sequence>
<evidence type="ECO:0000256" key="1">
    <source>
        <dbReference type="ARBA" id="ARBA00013332"/>
    </source>
</evidence>
<keyword evidence="3" id="KW-0902">Two-component regulatory system</keyword>